<protein>
    <recommendedName>
        <fullName evidence="3">MD-2-related lipid-recognition domain-containing protein</fullName>
    </recommendedName>
</protein>
<dbReference type="Proteomes" id="UP000681722">
    <property type="component" value="Unassembled WGS sequence"/>
</dbReference>
<dbReference type="InterPro" id="IPR028996">
    <property type="entry name" value="GM2-AP"/>
</dbReference>
<dbReference type="InterPro" id="IPR003172">
    <property type="entry name" value="ML_dom"/>
</dbReference>
<dbReference type="Proteomes" id="UP000663829">
    <property type="component" value="Unassembled WGS sequence"/>
</dbReference>
<accession>A0A813UC58</accession>
<evidence type="ECO:0000313" key="5">
    <source>
        <dbReference type="EMBL" id="CAF3607782.1"/>
    </source>
</evidence>
<keyword evidence="1" id="KW-0732">Signal</keyword>
<evidence type="ECO:0000313" key="6">
    <source>
        <dbReference type="Proteomes" id="UP000663829"/>
    </source>
</evidence>
<organism evidence="4 6">
    <name type="scientific">Didymodactylos carnosus</name>
    <dbReference type="NCBI Taxonomy" id="1234261"/>
    <lineage>
        <taxon>Eukaryota</taxon>
        <taxon>Metazoa</taxon>
        <taxon>Spiralia</taxon>
        <taxon>Gnathifera</taxon>
        <taxon>Rotifera</taxon>
        <taxon>Eurotatoria</taxon>
        <taxon>Bdelloidea</taxon>
        <taxon>Philodinida</taxon>
        <taxon>Philodinidae</taxon>
        <taxon>Didymodactylos</taxon>
    </lineage>
</organism>
<dbReference type="EMBL" id="CAJNOQ010000619">
    <property type="protein sequence ID" value="CAF0821341.1"/>
    <property type="molecule type" value="Genomic_DNA"/>
</dbReference>
<evidence type="ECO:0000256" key="2">
    <source>
        <dbReference type="SAM" id="Phobius"/>
    </source>
</evidence>
<proteinExistence type="predicted"/>
<dbReference type="PANTHER" id="PTHR17357">
    <property type="entry name" value="GM2 GANGLIOSIDE ACTIVATOR PROTEIN"/>
    <property type="match status" value="1"/>
</dbReference>
<name>A0A813UC58_9BILA</name>
<dbReference type="InterPro" id="IPR036846">
    <property type="entry name" value="GM2-AP_sf"/>
</dbReference>
<dbReference type="SMART" id="SM00737">
    <property type="entry name" value="ML"/>
    <property type="match status" value="1"/>
</dbReference>
<dbReference type="SUPFAM" id="SSF63707">
    <property type="entry name" value="Ganglioside M2 (gm2) activator"/>
    <property type="match status" value="1"/>
</dbReference>
<evidence type="ECO:0000259" key="3">
    <source>
        <dbReference type="SMART" id="SM00737"/>
    </source>
</evidence>
<evidence type="ECO:0000256" key="1">
    <source>
        <dbReference type="ARBA" id="ARBA00022729"/>
    </source>
</evidence>
<dbReference type="EMBL" id="CAJOBC010000619">
    <property type="protein sequence ID" value="CAF3607782.1"/>
    <property type="molecule type" value="Genomic_DNA"/>
</dbReference>
<feature type="transmembrane region" description="Helical" evidence="2">
    <location>
        <begin position="12"/>
        <end position="33"/>
    </location>
</feature>
<dbReference type="OrthoDB" id="6409159at2759"/>
<keyword evidence="2" id="KW-0812">Transmembrane</keyword>
<keyword evidence="6" id="KW-1185">Reference proteome</keyword>
<gene>
    <name evidence="4" type="ORF">GPM918_LOCUS4561</name>
    <name evidence="5" type="ORF">SRO942_LOCUS4562</name>
</gene>
<keyword evidence="2" id="KW-0472">Membrane</keyword>
<dbReference type="Pfam" id="PF02221">
    <property type="entry name" value="E1_DerP2_DerF2"/>
    <property type="match status" value="1"/>
</dbReference>
<dbReference type="GO" id="GO:0008047">
    <property type="term" value="F:enzyme activator activity"/>
    <property type="evidence" value="ECO:0007669"/>
    <property type="project" value="InterPro"/>
</dbReference>
<comment type="caution">
    <text evidence="4">The sequence shown here is derived from an EMBL/GenBank/DDBJ whole genome shotgun (WGS) entry which is preliminary data.</text>
</comment>
<dbReference type="GO" id="GO:0006689">
    <property type="term" value="P:ganglioside catabolic process"/>
    <property type="evidence" value="ECO:0007669"/>
    <property type="project" value="InterPro"/>
</dbReference>
<reference evidence="4" key="1">
    <citation type="submission" date="2021-02" db="EMBL/GenBank/DDBJ databases">
        <authorList>
            <person name="Nowell W R."/>
        </authorList>
    </citation>
    <scope>NUCLEOTIDE SEQUENCE</scope>
</reference>
<dbReference type="Gene3D" id="2.70.220.10">
    <property type="entry name" value="Ganglioside GM2 activator"/>
    <property type="match status" value="1"/>
</dbReference>
<dbReference type="PANTHER" id="PTHR17357:SF0">
    <property type="entry name" value="GANGLIOSIDE GM2 ACTIVATOR"/>
    <property type="match status" value="1"/>
</dbReference>
<dbReference type="GO" id="GO:0009898">
    <property type="term" value="C:cytoplasmic side of plasma membrane"/>
    <property type="evidence" value="ECO:0007669"/>
    <property type="project" value="TreeGrafter"/>
</dbReference>
<dbReference type="GO" id="GO:0005319">
    <property type="term" value="F:lipid transporter activity"/>
    <property type="evidence" value="ECO:0007669"/>
    <property type="project" value="TreeGrafter"/>
</dbReference>
<feature type="domain" description="MD-2-related lipid-recognition" evidence="3">
    <location>
        <begin position="59"/>
        <end position="203"/>
    </location>
</feature>
<evidence type="ECO:0000313" key="4">
    <source>
        <dbReference type="EMBL" id="CAF0821341.1"/>
    </source>
</evidence>
<dbReference type="AlphaFoldDB" id="A0A813UC58"/>
<keyword evidence="2" id="KW-1133">Transmembrane helix</keyword>
<sequence>MGKTLLENINIFLYINSMAFISYFFYLLALVIIHSSAKSDSNFNNNEFKQRLPKLGMSWKNCGPRNDPVQLLSLVVSPEPVPIPGNFTVALTLNSSRESSSPISATILVERKVGPFFVKVPCLENIGSCSYADMCGEWAKFCPKYLEKYGFTCTCPMPPKSFVIQDAPFSVTSVIPPEFLGDYRVTADISTKEGHATCIQIELAVKSGK</sequence>